<dbReference type="PANTHER" id="PTHR43796:SF2">
    <property type="entry name" value="CARBOXYNORSPERMIDINE SYNTHASE"/>
    <property type="match status" value="1"/>
</dbReference>
<dbReference type="Proteomes" id="UP001269819">
    <property type="component" value="Unassembled WGS sequence"/>
</dbReference>
<dbReference type="RefSeq" id="WP_316972920.1">
    <property type="nucleotide sequence ID" value="NZ_JAWIIJ010000003.1"/>
</dbReference>
<dbReference type="Pfam" id="PF03435">
    <property type="entry name" value="Sacchrp_dh_NADP"/>
    <property type="match status" value="1"/>
</dbReference>
<protein>
    <submittedName>
        <fullName evidence="3">Saccharopine dehydrogenase NADP-binding domain-containing protein</fullName>
    </submittedName>
</protein>
<evidence type="ECO:0000256" key="1">
    <source>
        <dbReference type="SAM" id="MobiDB-lite"/>
    </source>
</evidence>
<dbReference type="InterPro" id="IPR036291">
    <property type="entry name" value="NAD(P)-bd_dom_sf"/>
</dbReference>
<accession>A0ABU3VUX5</accession>
<reference evidence="3 4" key="1">
    <citation type="submission" date="2023-10" db="EMBL/GenBank/DDBJ databases">
        <title>Characteristics and mechanism of a salt-tolerant marine origin heterotrophic nitrifying- aerobic denitrifying bacteria Marinobacter xestospongiae HN1.</title>
        <authorList>
            <person name="Qi R."/>
        </authorList>
    </citation>
    <scope>NUCLEOTIDE SEQUENCE [LARGE SCALE GENOMIC DNA]</scope>
    <source>
        <strain evidence="3 4">HN1</strain>
    </source>
</reference>
<organism evidence="3 4">
    <name type="scientific">Marinobacter xestospongiae</name>
    <dbReference type="NCBI Taxonomy" id="994319"/>
    <lineage>
        <taxon>Bacteria</taxon>
        <taxon>Pseudomonadati</taxon>
        <taxon>Pseudomonadota</taxon>
        <taxon>Gammaproteobacteria</taxon>
        <taxon>Pseudomonadales</taxon>
        <taxon>Marinobacteraceae</taxon>
        <taxon>Marinobacter</taxon>
    </lineage>
</organism>
<evidence type="ECO:0000259" key="2">
    <source>
        <dbReference type="Pfam" id="PF03435"/>
    </source>
</evidence>
<sequence>MKRVVVVGGYGPLGTRLCHHLSQQAGLDLVVAGASQAATTALASRLSPQARAQLSTSLLAPEQSDFSSRLQALAPDLVIDADGPFRSGRLRVAEACLRVGAHYLDTATERRHVCNLAQLNQSAQQAGVLLISGATAAPGLTSAVVSHYRDDFATLASVDLALAPGRQVGIRYPLATRLPCRWDFGGAVGHHWTIAADAADQVLLPGACEVSERVQLQVAVPRNWRRLPAMAMARLRSLAAPCQKLPAIPAPAPSLTTQPSADPAALQVVMTGTDRRNRRQTLCWQLTMATGDNVDLAILPALLLARRWLQRGHWPSGAGPCVARLSLAEIQDQADDLGFQVQLWGDQPPTWDEEGTPAPARGGMPG</sequence>
<comment type="caution">
    <text evidence="3">The sequence shown here is derived from an EMBL/GenBank/DDBJ whole genome shotgun (WGS) entry which is preliminary data.</text>
</comment>
<gene>
    <name evidence="3" type="ORF">RYS15_05200</name>
</gene>
<keyword evidence="4" id="KW-1185">Reference proteome</keyword>
<feature type="region of interest" description="Disordered" evidence="1">
    <location>
        <begin position="344"/>
        <end position="366"/>
    </location>
</feature>
<dbReference type="SUPFAM" id="SSF51735">
    <property type="entry name" value="NAD(P)-binding Rossmann-fold domains"/>
    <property type="match status" value="1"/>
</dbReference>
<name>A0ABU3VUX5_9GAMM</name>
<evidence type="ECO:0000313" key="3">
    <source>
        <dbReference type="EMBL" id="MDV2078067.1"/>
    </source>
</evidence>
<dbReference type="Gene3D" id="3.40.50.720">
    <property type="entry name" value="NAD(P)-binding Rossmann-like Domain"/>
    <property type="match status" value="1"/>
</dbReference>
<feature type="domain" description="Saccharopine dehydrogenase NADP binding" evidence="2">
    <location>
        <begin position="4"/>
        <end position="130"/>
    </location>
</feature>
<dbReference type="PANTHER" id="PTHR43796">
    <property type="entry name" value="CARBOXYNORSPERMIDINE SYNTHASE"/>
    <property type="match status" value="1"/>
</dbReference>
<dbReference type="InterPro" id="IPR005097">
    <property type="entry name" value="Sacchrp_dh_NADP-bd"/>
</dbReference>
<evidence type="ECO:0000313" key="4">
    <source>
        <dbReference type="Proteomes" id="UP001269819"/>
    </source>
</evidence>
<proteinExistence type="predicted"/>
<dbReference type="EMBL" id="JAWIIJ010000003">
    <property type="protein sequence ID" value="MDV2078067.1"/>
    <property type="molecule type" value="Genomic_DNA"/>
</dbReference>